<comment type="similarity">
    <text evidence="8">Belongs to the NhaC Na(+)/H(+) (TC 2.A.35) antiporter family.</text>
</comment>
<keyword evidence="6 9" id="KW-1133">Transmembrane helix</keyword>
<dbReference type="InterPro" id="IPR018461">
    <property type="entry name" value="Na/H_Antiport_NhaC-like_C"/>
</dbReference>
<evidence type="ECO:0000256" key="9">
    <source>
        <dbReference type="SAM" id="Phobius"/>
    </source>
</evidence>
<dbReference type="PANTHER" id="PTHR33451">
    <property type="entry name" value="MALATE-2H(+)/NA(+)-LACTATE ANTIPORTER"/>
    <property type="match status" value="1"/>
</dbReference>
<feature type="transmembrane region" description="Helical" evidence="9">
    <location>
        <begin position="229"/>
        <end position="248"/>
    </location>
</feature>
<evidence type="ECO:0000256" key="1">
    <source>
        <dbReference type="ARBA" id="ARBA00004651"/>
    </source>
</evidence>
<dbReference type="AlphaFoldDB" id="A0A380MUI4"/>
<evidence type="ECO:0000256" key="2">
    <source>
        <dbReference type="ARBA" id="ARBA00022448"/>
    </source>
</evidence>
<feature type="transmembrane region" description="Helical" evidence="9">
    <location>
        <begin position="141"/>
        <end position="161"/>
    </location>
</feature>
<keyword evidence="7 9" id="KW-0472">Membrane</keyword>
<evidence type="ECO:0000313" key="11">
    <source>
        <dbReference type="EMBL" id="SUO95948.1"/>
    </source>
</evidence>
<dbReference type="InterPro" id="IPR052180">
    <property type="entry name" value="NhaC_Na-H+_Antiporter"/>
</dbReference>
<organism evidence="11 12">
    <name type="scientific">Suttonella ornithocola</name>
    <dbReference type="NCBI Taxonomy" id="279832"/>
    <lineage>
        <taxon>Bacteria</taxon>
        <taxon>Pseudomonadati</taxon>
        <taxon>Pseudomonadota</taxon>
        <taxon>Gammaproteobacteria</taxon>
        <taxon>Cardiobacteriales</taxon>
        <taxon>Cardiobacteriaceae</taxon>
        <taxon>Suttonella</taxon>
    </lineage>
</organism>
<evidence type="ECO:0000256" key="8">
    <source>
        <dbReference type="ARBA" id="ARBA00038435"/>
    </source>
</evidence>
<keyword evidence="12" id="KW-1185">Reference proteome</keyword>
<keyword evidence="4" id="KW-1003">Cell membrane</keyword>
<feature type="transmembrane region" description="Helical" evidence="9">
    <location>
        <begin position="346"/>
        <end position="364"/>
    </location>
</feature>
<gene>
    <name evidence="11" type="primary">mleN_1</name>
    <name evidence="11" type="ORF">NCTC13337_01663</name>
</gene>
<comment type="subcellular location">
    <subcellularLocation>
        <location evidence="1">Cell membrane</location>
        <topology evidence="1">Multi-pass membrane protein</topology>
    </subcellularLocation>
</comment>
<evidence type="ECO:0000259" key="10">
    <source>
        <dbReference type="Pfam" id="PF03553"/>
    </source>
</evidence>
<feature type="transmembrane region" description="Helical" evidence="9">
    <location>
        <begin position="167"/>
        <end position="195"/>
    </location>
</feature>
<dbReference type="Pfam" id="PF03553">
    <property type="entry name" value="Na_H_antiporter"/>
    <property type="match status" value="1"/>
</dbReference>
<feature type="transmembrane region" description="Helical" evidence="9">
    <location>
        <begin position="268"/>
        <end position="287"/>
    </location>
</feature>
<dbReference type="Proteomes" id="UP000254601">
    <property type="component" value="Unassembled WGS sequence"/>
</dbReference>
<accession>A0A380MUI4</accession>
<feature type="transmembrane region" description="Helical" evidence="9">
    <location>
        <begin position="470"/>
        <end position="492"/>
    </location>
</feature>
<dbReference type="GO" id="GO:0015297">
    <property type="term" value="F:antiporter activity"/>
    <property type="evidence" value="ECO:0007669"/>
    <property type="project" value="UniProtKB-KW"/>
</dbReference>
<keyword evidence="5 9" id="KW-0812">Transmembrane</keyword>
<feature type="domain" description="Na+/H+ antiporter NhaC-like C-terminal" evidence="10">
    <location>
        <begin position="192"/>
        <end position="495"/>
    </location>
</feature>
<evidence type="ECO:0000256" key="7">
    <source>
        <dbReference type="ARBA" id="ARBA00023136"/>
    </source>
</evidence>
<feature type="transmembrane region" description="Helical" evidence="9">
    <location>
        <begin position="294"/>
        <end position="310"/>
    </location>
</feature>
<sequence>MTYLINKQAGYMSKQSFVDQSDLEEELSLGQTHPKEQLPPLWLAMTPIVLTLAVLAIQLFYFDNFAPHVPLACGIAFTGLMGLYIGIPWHKTRKGAFHVIHVSMPSLSVLIVVGMIIGVWIASGTVPALIYYGLNLIHPKFFLAAAMLVCAIISVSLGTSWGTVGTVGLALMGIGHGFGIPMYWTAGAVVSGAFFGDKISPLSDTTNLAPAVTRTTVFAHIKNMLPTTIPSMLIALAIYLIMGARLVHEGDVSLQSIEAISNALNEHFNISVITLLPPIVVLVLALLKQPPLPALFLGVVVGAIVGLFTQDGETIKAMFVYAQDGYSIQTGVADIDTLLNKGGIQSMMWTISLMLLALGFGGALERTGCLEAMINVIISKIKSFGAVQASAISTAFLTNVIAGDPYISIALPGRMYAPLYRGIGYSTLNLSRGLEEGGTLLSPLIPWNAGGAFCITALGLGIIDGTNMENLLYIPLAFACWLAPVLGIIYGFSGWFSPKATDAERKDWIAQDEDIKDMGDHDLADEKMAEIAQQQDQPSS</sequence>
<feature type="transmembrane region" description="Helical" evidence="9">
    <location>
        <begin position="69"/>
        <end position="87"/>
    </location>
</feature>
<reference evidence="11 12" key="1">
    <citation type="submission" date="2018-06" db="EMBL/GenBank/DDBJ databases">
        <authorList>
            <consortium name="Pathogen Informatics"/>
            <person name="Doyle S."/>
        </authorList>
    </citation>
    <scope>NUCLEOTIDE SEQUENCE [LARGE SCALE GENOMIC DNA]</scope>
    <source>
        <strain evidence="11 12">NCTC13337</strain>
    </source>
</reference>
<evidence type="ECO:0000256" key="5">
    <source>
        <dbReference type="ARBA" id="ARBA00022692"/>
    </source>
</evidence>
<feature type="transmembrane region" description="Helical" evidence="9">
    <location>
        <begin position="444"/>
        <end position="463"/>
    </location>
</feature>
<feature type="transmembrane region" description="Helical" evidence="9">
    <location>
        <begin position="41"/>
        <end position="62"/>
    </location>
</feature>
<dbReference type="InterPro" id="IPR004770">
    <property type="entry name" value="Na/H_antiport_NhaC"/>
</dbReference>
<name>A0A380MUI4_9GAMM</name>
<proteinExistence type="inferred from homology"/>
<protein>
    <submittedName>
        <fullName evidence="11">Malate-2H(+)/Na(+)-lactate antiporter</fullName>
    </submittedName>
</protein>
<feature type="transmembrane region" description="Helical" evidence="9">
    <location>
        <begin position="107"/>
        <end position="134"/>
    </location>
</feature>
<evidence type="ECO:0000256" key="3">
    <source>
        <dbReference type="ARBA" id="ARBA00022449"/>
    </source>
</evidence>
<evidence type="ECO:0000256" key="6">
    <source>
        <dbReference type="ARBA" id="ARBA00022989"/>
    </source>
</evidence>
<dbReference type="PANTHER" id="PTHR33451:SF3">
    <property type="entry name" value="MALATE-2H(+)_NA(+)-LACTATE ANTIPORTER"/>
    <property type="match status" value="1"/>
</dbReference>
<keyword evidence="3" id="KW-0050">Antiport</keyword>
<keyword evidence="2" id="KW-0813">Transport</keyword>
<evidence type="ECO:0000313" key="12">
    <source>
        <dbReference type="Proteomes" id="UP000254601"/>
    </source>
</evidence>
<evidence type="ECO:0000256" key="4">
    <source>
        <dbReference type="ARBA" id="ARBA00022475"/>
    </source>
</evidence>
<dbReference type="EMBL" id="UHIC01000001">
    <property type="protein sequence ID" value="SUO95948.1"/>
    <property type="molecule type" value="Genomic_DNA"/>
</dbReference>
<dbReference type="NCBIfam" id="TIGR00931">
    <property type="entry name" value="antiport_nhaC"/>
    <property type="match status" value="1"/>
</dbReference>
<dbReference type="GO" id="GO:0005886">
    <property type="term" value="C:plasma membrane"/>
    <property type="evidence" value="ECO:0007669"/>
    <property type="project" value="UniProtKB-SubCell"/>
</dbReference>